<comment type="caution">
    <text evidence="2">The sequence shown here is derived from an EMBL/GenBank/DDBJ whole genome shotgun (WGS) entry which is preliminary data.</text>
</comment>
<dbReference type="PATRIC" id="fig|242163.4.peg.1570"/>
<reference evidence="3" key="1">
    <citation type="submission" date="2015-06" db="EMBL/GenBank/DDBJ databases">
        <title>Comparative genomics of Burkholderia leaf nodule symbionts.</title>
        <authorList>
            <person name="Carlier A."/>
            <person name="Eberl L."/>
            <person name="Pinto-Carbo M."/>
        </authorList>
    </citation>
    <scope>NUCLEOTIDE SEQUENCE [LARGE SCALE GENOMIC DNA]</scope>
    <source>
        <strain evidence="3">UZHbot4</strain>
    </source>
</reference>
<dbReference type="Proteomes" id="UP000036959">
    <property type="component" value="Unassembled WGS sequence"/>
</dbReference>
<feature type="chain" id="PRO_5005544018" evidence="1">
    <location>
        <begin position="31"/>
        <end position="204"/>
    </location>
</feature>
<evidence type="ECO:0000313" key="2">
    <source>
        <dbReference type="EMBL" id="KND59194.1"/>
    </source>
</evidence>
<accession>A0A0L0MB50</accession>
<keyword evidence="1" id="KW-0732">Signal</keyword>
<protein>
    <submittedName>
        <fullName evidence="2">Putative exported protein</fullName>
    </submittedName>
</protein>
<evidence type="ECO:0000313" key="3">
    <source>
        <dbReference type="Proteomes" id="UP000036959"/>
    </source>
</evidence>
<sequence length="204" mass="21279">MQQRQSRFFRLISATAAASVAVLAISAAQAQPAASAPQAASVVGVGDAAAVNLTAKITKIMADTNSVEVKGPKGNLVVIDVNPSVADVKKLKVGDDVNVAYRSALLMSADKVDPKGVESRVSAEQTQPASNGVVVKTKGVQVVAVIQQIDAKSREVTLSTPKRTVTLQVQPDIQLDKFKVGDSVMATYLAAEAIDVTRNGKLVK</sequence>
<organism evidence="2 3">
    <name type="scientific">Candidatus Burkholderia verschuerenii</name>
    <dbReference type="NCBI Taxonomy" id="242163"/>
    <lineage>
        <taxon>Bacteria</taxon>
        <taxon>Pseudomonadati</taxon>
        <taxon>Pseudomonadota</taxon>
        <taxon>Betaproteobacteria</taxon>
        <taxon>Burkholderiales</taxon>
        <taxon>Burkholderiaceae</taxon>
        <taxon>Burkholderia</taxon>
    </lineage>
</organism>
<name>A0A0L0MB50_9BURK</name>
<proteinExistence type="predicted"/>
<dbReference type="AlphaFoldDB" id="A0A0L0MB50"/>
<dbReference type="EMBL" id="LFJJ01000151">
    <property type="protein sequence ID" value="KND59194.1"/>
    <property type="molecule type" value="Genomic_DNA"/>
</dbReference>
<keyword evidence="3" id="KW-1185">Reference proteome</keyword>
<evidence type="ECO:0000256" key="1">
    <source>
        <dbReference type="SAM" id="SignalP"/>
    </source>
</evidence>
<feature type="signal peptide" evidence="1">
    <location>
        <begin position="1"/>
        <end position="30"/>
    </location>
</feature>
<gene>
    <name evidence="2" type="ORF">BVER_01086</name>
</gene>
<dbReference type="OrthoDB" id="9113660at2"/>
<dbReference type="RefSeq" id="WP_083452288.1">
    <property type="nucleotide sequence ID" value="NZ_LFJJ01000151.1"/>
</dbReference>